<feature type="region of interest" description="Disordered" evidence="1">
    <location>
        <begin position="200"/>
        <end position="296"/>
    </location>
</feature>
<feature type="compositionally biased region" description="Basic residues" evidence="1">
    <location>
        <begin position="231"/>
        <end position="241"/>
    </location>
</feature>
<dbReference type="EMBL" id="CM007649">
    <property type="protein sequence ID" value="ONM35527.1"/>
    <property type="molecule type" value="Genomic_DNA"/>
</dbReference>
<evidence type="ECO:0000256" key="1">
    <source>
        <dbReference type="SAM" id="MobiDB-lite"/>
    </source>
</evidence>
<feature type="region of interest" description="Disordered" evidence="1">
    <location>
        <begin position="102"/>
        <end position="125"/>
    </location>
</feature>
<name>A0A1D6N4F1_MAIZE</name>
<dbReference type="AlphaFoldDB" id="A0A1D6N4F1"/>
<feature type="compositionally biased region" description="Basic residues" evidence="1">
    <location>
        <begin position="37"/>
        <end position="47"/>
    </location>
</feature>
<feature type="region of interest" description="Disordered" evidence="1">
    <location>
        <begin position="137"/>
        <end position="176"/>
    </location>
</feature>
<feature type="compositionally biased region" description="Basic residues" evidence="1">
    <location>
        <begin position="102"/>
        <end position="112"/>
    </location>
</feature>
<feature type="compositionally biased region" description="Basic and acidic residues" evidence="1">
    <location>
        <begin position="329"/>
        <end position="339"/>
    </location>
</feature>
<dbReference type="GO" id="GO:0016740">
    <property type="term" value="F:transferase activity"/>
    <property type="evidence" value="ECO:0007669"/>
    <property type="project" value="UniProtKB-KW"/>
</dbReference>
<feature type="region of interest" description="Disordered" evidence="1">
    <location>
        <begin position="311"/>
        <end position="399"/>
    </location>
</feature>
<organism evidence="2">
    <name type="scientific">Zea mays</name>
    <name type="common">Maize</name>
    <dbReference type="NCBI Taxonomy" id="4577"/>
    <lineage>
        <taxon>Eukaryota</taxon>
        <taxon>Viridiplantae</taxon>
        <taxon>Streptophyta</taxon>
        <taxon>Embryophyta</taxon>
        <taxon>Tracheophyta</taxon>
        <taxon>Spermatophyta</taxon>
        <taxon>Magnoliopsida</taxon>
        <taxon>Liliopsida</taxon>
        <taxon>Poales</taxon>
        <taxon>Poaceae</taxon>
        <taxon>PACMAD clade</taxon>
        <taxon>Panicoideae</taxon>
        <taxon>Andropogonodae</taxon>
        <taxon>Andropogoneae</taxon>
        <taxon>Tripsacinae</taxon>
        <taxon>Zea</taxon>
    </lineage>
</organism>
<protein>
    <submittedName>
        <fullName evidence="2">Glycosyltransferase</fullName>
    </submittedName>
</protein>
<accession>A0A1D6N4F1</accession>
<feature type="compositionally biased region" description="Basic residues" evidence="1">
    <location>
        <begin position="278"/>
        <end position="294"/>
    </location>
</feature>
<reference evidence="2" key="1">
    <citation type="submission" date="2015-12" db="EMBL/GenBank/DDBJ databases">
        <title>Update maize B73 reference genome by single molecule sequencing technologies.</title>
        <authorList>
            <consortium name="Maize Genome Sequencing Project"/>
            <person name="Ware D."/>
        </authorList>
    </citation>
    <scope>NUCLEOTIDE SEQUENCE [LARGE SCALE GENOMIC DNA]</scope>
    <source>
        <tissue evidence="2">Seedling</tissue>
    </source>
</reference>
<feature type="compositionally biased region" description="Low complexity" evidence="1">
    <location>
        <begin position="17"/>
        <end position="29"/>
    </location>
</feature>
<gene>
    <name evidence="2" type="ORF">ZEAMMB73_Zm00001d042490</name>
</gene>
<evidence type="ECO:0000313" key="2">
    <source>
        <dbReference type="EMBL" id="ONM35527.1"/>
    </source>
</evidence>
<feature type="compositionally biased region" description="Gly residues" evidence="1">
    <location>
        <begin position="164"/>
        <end position="176"/>
    </location>
</feature>
<feature type="compositionally biased region" description="Low complexity" evidence="1">
    <location>
        <begin position="48"/>
        <end position="61"/>
    </location>
</feature>
<feature type="region of interest" description="Disordered" evidence="1">
    <location>
        <begin position="1"/>
        <end position="71"/>
    </location>
</feature>
<keyword evidence="2" id="KW-0808">Transferase</keyword>
<feature type="compositionally biased region" description="Low complexity" evidence="1">
    <location>
        <begin position="115"/>
        <end position="125"/>
    </location>
</feature>
<sequence>MPSNPRTTLRRLRSVSARRPSTLTPATAPTRPPPKLLLRRKRRRKSSRSPLTVPAPVPVAAQPSRCATRRAAPLRRGAAVHGQQLGHRVRAVHGRVHRQPVPRLHGRAHPGLHHGAPAPRRGPVPGEQLQVVVDEPLHPDLPADEPARGGGHRRGRRGPVLPQRGGGGDVPPGAGRGRVQIAAGVLHGRLPQDAARRVRAGACHGHAQRRPVGHPAPPPAAHHLAPPVPRARLHERARHGGHGGQPGVRRADRGARHQHRHVQVRAAGELVRRDGGRPRRRAHQHGVPACRRRGGAGGAVRAAGVAGAEHVRGAVGGDGGPLPGVRGAAGRDDAERAVPERSPGAEGPHGHPQAGVERAQDHVPGQAERAAAPGPPQEHLPPGAQDAAARPGRLISQIS</sequence>
<proteinExistence type="predicted"/>